<dbReference type="Proteomes" id="UP000789759">
    <property type="component" value="Unassembled WGS sequence"/>
</dbReference>
<reference evidence="2" key="1">
    <citation type="submission" date="2021-06" db="EMBL/GenBank/DDBJ databases">
        <authorList>
            <person name="Kallberg Y."/>
            <person name="Tangrot J."/>
            <person name="Rosling A."/>
        </authorList>
    </citation>
    <scope>NUCLEOTIDE SEQUENCE</scope>
    <source>
        <strain evidence="2">FL966</strain>
    </source>
</reference>
<protein>
    <submittedName>
        <fullName evidence="2">8521_t:CDS:1</fullName>
    </submittedName>
</protein>
<evidence type="ECO:0000259" key="1">
    <source>
        <dbReference type="SMART" id="SM00355"/>
    </source>
</evidence>
<dbReference type="InterPro" id="IPR013087">
    <property type="entry name" value="Znf_C2H2_type"/>
</dbReference>
<evidence type="ECO:0000313" key="2">
    <source>
        <dbReference type="EMBL" id="CAG8741434.1"/>
    </source>
</evidence>
<dbReference type="SMART" id="SM00355">
    <property type="entry name" value="ZnF_C2H2"/>
    <property type="match status" value="2"/>
</dbReference>
<sequence length="221" mass="25704">MIDSNTNSVLCSLCDNKKFKSHCGLKIHYQKVHCSKKIINISSNNVFSCPLCPNTIFKKKSGWSRHETLRHFNYNILPTNLFTLSDIHINEVKDTLVYLIQSSPLTESAFVSIFQNNINRYSICQQRYECSFSGYDAYNTLANIFNQENWGRRIYEHGQSSEVVLVPESTASNNKLYNSNQLNFKKPEMNIIWKRRVINDEAGNKFEVDWVTLKFLVGQFH</sequence>
<gene>
    <name evidence="2" type="ORF">CPELLU_LOCUS14115</name>
</gene>
<keyword evidence="3" id="KW-1185">Reference proteome</keyword>
<dbReference type="AlphaFoldDB" id="A0A9N9INJ4"/>
<evidence type="ECO:0000313" key="3">
    <source>
        <dbReference type="Proteomes" id="UP000789759"/>
    </source>
</evidence>
<feature type="domain" description="C2H2-type" evidence="1">
    <location>
        <begin position="47"/>
        <end position="71"/>
    </location>
</feature>
<dbReference type="OrthoDB" id="10342315at2759"/>
<feature type="domain" description="C2H2-type" evidence="1">
    <location>
        <begin position="9"/>
        <end position="33"/>
    </location>
</feature>
<name>A0A9N9INJ4_9GLOM</name>
<accession>A0A9N9INJ4</accession>
<dbReference type="EMBL" id="CAJVQA010016163">
    <property type="protein sequence ID" value="CAG8741434.1"/>
    <property type="molecule type" value="Genomic_DNA"/>
</dbReference>
<proteinExistence type="predicted"/>
<comment type="caution">
    <text evidence="2">The sequence shown here is derived from an EMBL/GenBank/DDBJ whole genome shotgun (WGS) entry which is preliminary data.</text>
</comment>
<organism evidence="2 3">
    <name type="scientific">Cetraspora pellucida</name>
    <dbReference type="NCBI Taxonomy" id="1433469"/>
    <lineage>
        <taxon>Eukaryota</taxon>
        <taxon>Fungi</taxon>
        <taxon>Fungi incertae sedis</taxon>
        <taxon>Mucoromycota</taxon>
        <taxon>Glomeromycotina</taxon>
        <taxon>Glomeromycetes</taxon>
        <taxon>Diversisporales</taxon>
        <taxon>Gigasporaceae</taxon>
        <taxon>Cetraspora</taxon>
    </lineage>
</organism>